<evidence type="ECO:0000313" key="2">
    <source>
        <dbReference type="Proteomes" id="UP000222523"/>
    </source>
</evidence>
<reference evidence="1 2" key="1">
    <citation type="submission" date="2015-02" db="EMBL/GenBank/DDBJ databases">
        <title>Nostoc linckia genome annotation.</title>
        <authorList>
            <person name="Zhou Z."/>
        </authorList>
    </citation>
    <scope>NUCLEOTIDE SEQUENCE [LARGE SCALE GENOMIC DNA]</scope>
    <source>
        <strain evidence="2">z7</strain>
    </source>
</reference>
<dbReference type="Proteomes" id="UP000222523">
    <property type="component" value="Unassembled WGS sequence"/>
</dbReference>
<comment type="caution">
    <text evidence="1">The sequence shown here is derived from an EMBL/GenBank/DDBJ whole genome shotgun (WGS) entry which is preliminary data.</text>
</comment>
<name>A0ABX4KEY9_NOSLI</name>
<gene>
    <name evidence="1" type="ORF">VF04_36595</name>
</gene>
<organism evidence="1 2">
    <name type="scientific">Nostoc linckia z7</name>
    <dbReference type="NCBI Taxonomy" id="1628745"/>
    <lineage>
        <taxon>Bacteria</taxon>
        <taxon>Bacillati</taxon>
        <taxon>Cyanobacteriota</taxon>
        <taxon>Cyanophyceae</taxon>
        <taxon>Nostocales</taxon>
        <taxon>Nostocaceae</taxon>
        <taxon>Nostoc</taxon>
    </lineage>
</organism>
<proteinExistence type="predicted"/>
<accession>A0ABX4KEY9</accession>
<evidence type="ECO:0000313" key="1">
    <source>
        <dbReference type="EMBL" id="PHJ83743.1"/>
    </source>
</evidence>
<keyword evidence="2" id="KW-1185">Reference proteome</keyword>
<sequence length="661" mass="70433">MQQGGARPQAEILILRRVEVEVVAGFQRAVVHRAQVEAILQGFRRIVVVAADHPVAALVALRDRAVVVDGDTHLHVGAGKPCVLHHLVQHVIQRVYQHGIGDIGVVGVGGGLIPEDIADFINGFHGVVEFQVGAAGKIRPFRQADFSNQAGATRGAVQHGNRSACLLHKIAGEGERAGHDVRAVDDINPSIRVLVRGFLAVGGDAERIGRAGWCASGELQLPVRLPAVGDVAARILWLARAVEQRRIFIHHHIDDVKAAFGEVYRGFPPLQGAVQTSFLPADDFRAAVVDQPQFDFAGIAGVTAAQGFLRAVACDLIHHRPVSIERAVDPHRRRARPYRPAPKHRVAHFRCRVAVAGTVGDGGCRRVKIGADIGRQGKIIDRVGSGGDGRHFRQCEIAPEFRDVDDAARRAAEIIRRPPAHIDVGRVRRDGAGIGEGSLADEHGLAVLIALVKADERADALREQPDEARADQVFFRAGGNIDDIRHARRGGAVAHARFPVAVIAEVVNALVRIRVAVAAAAQNPVLVAAALVLLELLIPHAHLAPARIGIVPGIRFDVGVAFVRARGAIQHHGPLRPLRGGFQGLRGEAGGFVGKITGVVQHHFTPLIQALPESVEPSRRMIDIFCVDSHGNTSGTPAGMGKSSVSARGASPSAMCAGIVV</sequence>
<dbReference type="EMBL" id="LAHC01000195">
    <property type="protein sequence ID" value="PHJ83743.1"/>
    <property type="molecule type" value="Genomic_DNA"/>
</dbReference>
<protein>
    <submittedName>
        <fullName evidence="1">Uncharacterized protein</fullName>
    </submittedName>
</protein>